<dbReference type="InterPro" id="IPR056071">
    <property type="entry name" value="DUF7654"/>
</dbReference>
<proteinExistence type="predicted"/>
<feature type="transmembrane region" description="Helical" evidence="2">
    <location>
        <begin position="410"/>
        <end position="425"/>
    </location>
</feature>
<feature type="transmembrane region" description="Helical" evidence="2">
    <location>
        <begin position="513"/>
        <end position="530"/>
    </location>
</feature>
<evidence type="ECO:0000256" key="3">
    <source>
        <dbReference type="SAM" id="SignalP"/>
    </source>
</evidence>
<feature type="transmembrane region" description="Helical" evidence="2">
    <location>
        <begin position="576"/>
        <end position="593"/>
    </location>
</feature>
<keyword evidence="7" id="KW-1185">Reference proteome</keyword>
<evidence type="ECO:0000259" key="4">
    <source>
        <dbReference type="Pfam" id="PF24672"/>
    </source>
</evidence>
<sequence>MRKLLITICAVLTCLNFAAARADDSNGSTGLPQAFVDRVVVDSAAHTLHLSGWAASSRDNADVPALHVLIGGQEIYSGRPERQRRPDVAKASGRDDWINTGWAMTVPLPATLQPGRQRLLIQVQFDGEPRVDSRGSSPQSESVDVPARTTHVPGARSLVPLGLALVLLSYFFAPPVSRALSRWTGLNVAPQASAVIGVLLCFTIFVGSGISGSSIHEAEGGALPIQGVQTTLLWNTTRPIRSDEWLVLSPMSIGQVRHVPPFPVVNKNLGPDGQNMLVVGMTSVPVLSVAALGRPATWGYFFLPLPQAMAWHWWFPAFACVLGLWACFSILFPRQWRIGLVLSLCFVLSPYVVAWSYWPAYVTAFAATAFAAVVALLTGANRLLRPILAVVIGVSASGFALTLYPAWQVPLAYLFAVLLVAVLVRDRRSLSLSIGNVLWLVFGLALAGIIVASWWIEARDAVAAMVATVYPGQRTAVPGGDMDWWYLARGFTNFTTLYSDVGPLSNASEVSSFLYFLVPGFAGAIFNRAYGGNNKAVFFGLVAFLALVFSYQYVGFPIALAKLTQWGRSVPTRADIAVGVASFMLLGLALARNPDSPHPVRQTVVTERIGAGVAALLWAVVIWWGMRHAPEPVAGLMDRPRRVLMLIFIGWCSYALAARWSKAFLVSLLALLIFSTAAFNPWTVISSPNDPHMAADRCVMGEGRTLVLGSHVPAMTLMASGCKVLNGVSYYPQMSLWRALDPNRQHIDIYNRYQHLLFDVADLHGSPSPVLVSPQSDVVHITLDPSGFDFSKLPISNVLVRSDSSMTLSSNHTLHELPPPAPGWSRFKVIR</sequence>
<feature type="domain" description="DUF7654" evidence="4">
    <location>
        <begin position="704"/>
        <end position="829"/>
    </location>
</feature>
<evidence type="ECO:0000313" key="6">
    <source>
        <dbReference type="EMBL" id="MDR6374615.1"/>
    </source>
</evidence>
<dbReference type="Proteomes" id="UP001185254">
    <property type="component" value="Unassembled WGS sequence"/>
</dbReference>
<evidence type="ECO:0000313" key="7">
    <source>
        <dbReference type="Proteomes" id="UP001185254"/>
    </source>
</evidence>
<feature type="transmembrane region" description="Helical" evidence="2">
    <location>
        <begin position="664"/>
        <end position="682"/>
    </location>
</feature>
<name>A0ABU1KUH6_9BURK</name>
<feature type="chain" id="PRO_5045370971" description="Glycosyl transferase" evidence="3">
    <location>
        <begin position="23"/>
        <end position="831"/>
    </location>
</feature>
<protein>
    <recommendedName>
        <fullName evidence="8">Glycosyl transferase</fullName>
    </recommendedName>
</protein>
<dbReference type="Pfam" id="PF24677">
    <property type="entry name" value="DUF7657"/>
    <property type="match status" value="1"/>
</dbReference>
<comment type="caution">
    <text evidence="6">The sequence shown here is derived from an EMBL/GenBank/DDBJ whole genome shotgun (WGS) entry which is preliminary data.</text>
</comment>
<feature type="domain" description="DUF7657" evidence="5">
    <location>
        <begin position="197"/>
        <end position="591"/>
    </location>
</feature>
<feature type="transmembrane region" description="Helical" evidence="2">
    <location>
        <begin position="339"/>
        <end position="358"/>
    </location>
</feature>
<keyword evidence="2" id="KW-0812">Transmembrane</keyword>
<feature type="transmembrane region" description="Helical" evidence="2">
    <location>
        <begin position="387"/>
        <end position="404"/>
    </location>
</feature>
<organism evidence="6 7">
    <name type="scientific">Paraburkholderia caledonica</name>
    <dbReference type="NCBI Taxonomy" id="134536"/>
    <lineage>
        <taxon>Bacteria</taxon>
        <taxon>Pseudomonadati</taxon>
        <taxon>Pseudomonadota</taxon>
        <taxon>Betaproteobacteria</taxon>
        <taxon>Burkholderiales</taxon>
        <taxon>Burkholderiaceae</taxon>
        <taxon>Paraburkholderia</taxon>
    </lineage>
</organism>
<feature type="transmembrane region" description="Helical" evidence="2">
    <location>
        <begin position="537"/>
        <end position="556"/>
    </location>
</feature>
<feature type="transmembrane region" description="Helical" evidence="2">
    <location>
        <begin position="364"/>
        <end position="380"/>
    </location>
</feature>
<evidence type="ECO:0000256" key="1">
    <source>
        <dbReference type="SAM" id="MobiDB-lite"/>
    </source>
</evidence>
<keyword evidence="3" id="KW-0732">Signal</keyword>
<dbReference type="InterPro" id="IPR056074">
    <property type="entry name" value="DUF7657"/>
</dbReference>
<keyword evidence="2" id="KW-0472">Membrane</keyword>
<accession>A0ABU1KUH6</accession>
<dbReference type="RefSeq" id="WP_310065692.1">
    <property type="nucleotide sequence ID" value="NZ_JAVDQN010000001.1"/>
</dbReference>
<feature type="signal peptide" evidence="3">
    <location>
        <begin position="1"/>
        <end position="22"/>
    </location>
</feature>
<feature type="transmembrane region" description="Helical" evidence="2">
    <location>
        <begin position="276"/>
        <end position="293"/>
    </location>
</feature>
<dbReference type="EMBL" id="JAVDQN010000001">
    <property type="protein sequence ID" value="MDR6374615.1"/>
    <property type="molecule type" value="Genomic_DNA"/>
</dbReference>
<feature type="transmembrane region" description="Helical" evidence="2">
    <location>
        <begin position="605"/>
        <end position="626"/>
    </location>
</feature>
<feature type="region of interest" description="Disordered" evidence="1">
    <location>
        <begin position="128"/>
        <end position="148"/>
    </location>
</feature>
<keyword evidence="2" id="KW-1133">Transmembrane helix</keyword>
<reference evidence="6 7" key="1">
    <citation type="submission" date="2023-07" db="EMBL/GenBank/DDBJ databases">
        <title>Sorghum-associated microbial communities from plants grown in Nebraska, USA.</title>
        <authorList>
            <person name="Schachtman D."/>
        </authorList>
    </citation>
    <scope>NUCLEOTIDE SEQUENCE [LARGE SCALE GENOMIC DNA]</scope>
    <source>
        <strain evidence="6 7">DS1039</strain>
    </source>
</reference>
<feature type="transmembrane region" description="Helical" evidence="2">
    <location>
        <begin position="641"/>
        <end position="657"/>
    </location>
</feature>
<feature type="transmembrane region" description="Helical" evidence="2">
    <location>
        <begin position="313"/>
        <end position="332"/>
    </location>
</feature>
<gene>
    <name evidence="6" type="ORF">J2776_001291</name>
</gene>
<evidence type="ECO:0000259" key="5">
    <source>
        <dbReference type="Pfam" id="PF24677"/>
    </source>
</evidence>
<feature type="transmembrane region" description="Helical" evidence="2">
    <location>
        <begin position="437"/>
        <end position="456"/>
    </location>
</feature>
<evidence type="ECO:0008006" key="8">
    <source>
        <dbReference type="Google" id="ProtNLM"/>
    </source>
</evidence>
<feature type="transmembrane region" description="Helical" evidence="2">
    <location>
        <begin position="154"/>
        <end position="173"/>
    </location>
</feature>
<evidence type="ECO:0000256" key="2">
    <source>
        <dbReference type="SAM" id="Phobius"/>
    </source>
</evidence>
<dbReference type="Pfam" id="PF24672">
    <property type="entry name" value="DUF7654"/>
    <property type="match status" value="1"/>
</dbReference>